<accession>A0A0A8Y2A4</accession>
<name>A0A0A8Y2A4_ARUDO</name>
<sequence length="10" mass="1383">MTLRHRTRRR</sequence>
<reference evidence="1" key="1">
    <citation type="submission" date="2014-09" db="EMBL/GenBank/DDBJ databases">
        <authorList>
            <person name="Magalhaes I.L.F."/>
            <person name="Oliveira U."/>
            <person name="Santos F.R."/>
            <person name="Vidigal T.H.D.A."/>
            <person name="Brescovit A.D."/>
            <person name="Santos A.J."/>
        </authorList>
    </citation>
    <scope>NUCLEOTIDE SEQUENCE</scope>
    <source>
        <tissue evidence="1">Shoot tissue taken approximately 20 cm above the soil surface</tissue>
    </source>
</reference>
<evidence type="ECO:0000313" key="1">
    <source>
        <dbReference type="EMBL" id="JAD19320.1"/>
    </source>
</evidence>
<reference evidence="1" key="2">
    <citation type="journal article" date="2015" name="Data Brief">
        <title>Shoot transcriptome of the giant reed, Arundo donax.</title>
        <authorList>
            <person name="Barrero R.A."/>
            <person name="Guerrero F.D."/>
            <person name="Moolhuijzen P."/>
            <person name="Goolsby J.A."/>
            <person name="Tidwell J."/>
            <person name="Bellgard S.E."/>
            <person name="Bellgard M.I."/>
        </authorList>
    </citation>
    <scope>NUCLEOTIDE SEQUENCE</scope>
    <source>
        <tissue evidence="1">Shoot tissue taken approximately 20 cm above the soil surface</tissue>
    </source>
</reference>
<organism evidence="1">
    <name type="scientific">Arundo donax</name>
    <name type="common">Giant reed</name>
    <name type="synonym">Donax arundinaceus</name>
    <dbReference type="NCBI Taxonomy" id="35708"/>
    <lineage>
        <taxon>Eukaryota</taxon>
        <taxon>Viridiplantae</taxon>
        <taxon>Streptophyta</taxon>
        <taxon>Embryophyta</taxon>
        <taxon>Tracheophyta</taxon>
        <taxon>Spermatophyta</taxon>
        <taxon>Magnoliopsida</taxon>
        <taxon>Liliopsida</taxon>
        <taxon>Poales</taxon>
        <taxon>Poaceae</taxon>
        <taxon>PACMAD clade</taxon>
        <taxon>Arundinoideae</taxon>
        <taxon>Arundineae</taxon>
        <taxon>Arundo</taxon>
    </lineage>
</organism>
<proteinExistence type="predicted"/>
<protein>
    <submittedName>
        <fullName evidence="1">Uncharacterized protein</fullName>
    </submittedName>
</protein>
<dbReference type="EMBL" id="GBRH01278575">
    <property type="protein sequence ID" value="JAD19320.1"/>
    <property type="molecule type" value="Transcribed_RNA"/>
</dbReference>